<dbReference type="PRINTS" id="PR00058">
    <property type="entry name" value="RIBOSOMALL5"/>
</dbReference>
<dbReference type="EMBL" id="JAEPRC010000128">
    <property type="protein sequence ID" value="KAG2207461.1"/>
    <property type="molecule type" value="Genomic_DNA"/>
</dbReference>
<keyword evidence="4" id="KW-0689">Ribosomal protein</keyword>
<proteinExistence type="inferred from homology"/>
<dbReference type="GO" id="GO:0006412">
    <property type="term" value="P:translation"/>
    <property type="evidence" value="ECO:0007669"/>
    <property type="project" value="InterPro"/>
</dbReference>
<dbReference type="SUPFAM" id="SSF52317">
    <property type="entry name" value="Class I glutamine amidotransferase-like"/>
    <property type="match status" value="1"/>
</dbReference>
<dbReference type="FunFam" id="3.30.420.100:FF:000002">
    <property type="entry name" value="60S ribosomal protein L5"/>
    <property type="match status" value="1"/>
</dbReference>
<dbReference type="InterPro" id="IPR005485">
    <property type="entry name" value="Rbsml_uL18_euk_arch"/>
</dbReference>
<keyword evidence="5" id="KW-0687">Ribonucleoprotein</keyword>
<dbReference type="Pfam" id="PF17144">
    <property type="entry name" value="Ribosomal_L5e"/>
    <property type="match status" value="1"/>
</dbReference>
<keyword evidence="9" id="KW-1185">Reference proteome</keyword>
<sequence length="468" mass="52396">MSTQKKAIVFLCEGAEEMEFTITVDVLRRAKIEVTVVGVEIASEVAVCSRGVKIAPDVKFCQTTLKADDYDAVIIPGGSGSAKTLSAHEDVKKLIMDFYNNKKIVAFICAGTLVAKSAGIPNKHTVTSYPAVKDQLKDVYSYSENRVVVDDNVITSRGPGTTFLFALTIVEQLLNVEPFVKQQKNKAYFKRYQVKYRRRREGKTDYYARKRLVVQAKNKYNSPKYRLVVRFTNKDIICQIIYAKLQGDFVLSAAYAHELPRYGVKGGLTNWASAYATGLLLARRTLAKLGLADKYEGFAEPDGTVQLIEAAEDAPRPFKAFLDVGLARTSTGARVFGAMKGASDGGIFVPHNGNRFPGFDIETKSNDDELLRNYIYGVHVAEYMEYLEEEDEERYKKQFSTFIKQGITSDKVEDMYTEAHEAIRENPAAQLAEKKGKPAKPYRRLVALNKKQRLNKIKDAKAAFEASK</sequence>
<dbReference type="CDD" id="cd03135">
    <property type="entry name" value="GATase1_DJ-1"/>
    <property type="match status" value="1"/>
</dbReference>
<dbReference type="GO" id="GO:0008097">
    <property type="term" value="F:5S rRNA binding"/>
    <property type="evidence" value="ECO:0007669"/>
    <property type="project" value="InterPro"/>
</dbReference>
<dbReference type="GO" id="GO:0003735">
    <property type="term" value="F:structural constituent of ribosome"/>
    <property type="evidence" value="ECO:0007669"/>
    <property type="project" value="InterPro"/>
</dbReference>
<comment type="caution">
    <text evidence="8">The sequence shown here is derived from an EMBL/GenBank/DDBJ whole genome shotgun (WGS) entry which is preliminary data.</text>
</comment>
<dbReference type="GO" id="GO:0022625">
    <property type="term" value="C:cytosolic large ribosomal subunit"/>
    <property type="evidence" value="ECO:0007669"/>
    <property type="project" value="TreeGrafter"/>
</dbReference>
<dbReference type="InterPro" id="IPR002818">
    <property type="entry name" value="DJ-1/PfpI"/>
</dbReference>
<comment type="subcellular location">
    <subcellularLocation>
        <location evidence="1">Cytoplasm</location>
    </subcellularLocation>
</comment>
<evidence type="ECO:0000256" key="5">
    <source>
        <dbReference type="ARBA" id="ARBA00023274"/>
    </source>
</evidence>
<evidence type="ECO:0000256" key="1">
    <source>
        <dbReference type="ARBA" id="ARBA00004496"/>
    </source>
</evidence>
<dbReference type="AlphaFoldDB" id="A0A8H7RAB0"/>
<dbReference type="InterPro" id="IPR029062">
    <property type="entry name" value="Class_I_gatase-like"/>
</dbReference>
<dbReference type="HAMAP" id="MF_01337_A">
    <property type="entry name" value="Ribosomal_uL18_A"/>
    <property type="match status" value="1"/>
</dbReference>
<evidence type="ECO:0000256" key="3">
    <source>
        <dbReference type="ARBA" id="ARBA00022490"/>
    </source>
</evidence>
<evidence type="ECO:0000313" key="8">
    <source>
        <dbReference type="EMBL" id="KAG2207461.1"/>
    </source>
</evidence>
<evidence type="ECO:0000259" key="7">
    <source>
        <dbReference type="Pfam" id="PF14204"/>
    </source>
</evidence>
<gene>
    <name evidence="8" type="ORF">INT46_007228</name>
</gene>
<dbReference type="Proteomes" id="UP000650833">
    <property type="component" value="Unassembled WGS sequence"/>
</dbReference>
<dbReference type="GO" id="GO:0000027">
    <property type="term" value="P:ribosomal large subunit assembly"/>
    <property type="evidence" value="ECO:0007669"/>
    <property type="project" value="TreeGrafter"/>
</dbReference>
<dbReference type="Pfam" id="PF14204">
    <property type="entry name" value="Ribosomal_L18_c"/>
    <property type="match status" value="1"/>
</dbReference>
<dbReference type="CDD" id="cd00432">
    <property type="entry name" value="Ribosomal_L18_L5e"/>
    <property type="match status" value="1"/>
</dbReference>
<dbReference type="InterPro" id="IPR025607">
    <property type="entry name" value="Ribosomal_uL18_C_euk"/>
</dbReference>
<dbReference type="SUPFAM" id="SSF53137">
    <property type="entry name" value="Translational machinery components"/>
    <property type="match status" value="1"/>
</dbReference>
<feature type="domain" description="DJ-1/PfpI" evidence="6">
    <location>
        <begin position="5"/>
        <end position="172"/>
    </location>
</feature>
<accession>A0A8H7RAB0</accession>
<dbReference type="Pfam" id="PF01965">
    <property type="entry name" value="DJ-1_PfpI"/>
    <property type="match status" value="1"/>
</dbReference>
<dbReference type="PANTHER" id="PTHR23410:SF12">
    <property type="entry name" value="LARGE RIBOSOMAL SUBUNIT PROTEIN UL18"/>
    <property type="match status" value="1"/>
</dbReference>
<dbReference type="PANTHER" id="PTHR23410">
    <property type="entry name" value="RIBOSOMAL PROTEIN L5-RELATED"/>
    <property type="match status" value="1"/>
</dbReference>
<evidence type="ECO:0000313" key="9">
    <source>
        <dbReference type="Proteomes" id="UP000650833"/>
    </source>
</evidence>
<evidence type="ECO:0000259" key="6">
    <source>
        <dbReference type="Pfam" id="PF01965"/>
    </source>
</evidence>
<keyword evidence="3" id="KW-0963">Cytoplasm</keyword>
<evidence type="ECO:0000256" key="2">
    <source>
        <dbReference type="ARBA" id="ARBA00007116"/>
    </source>
</evidence>
<protein>
    <recommendedName>
        <fullName evidence="10">60S ribosomal protein L5</fullName>
    </recommendedName>
</protein>
<feature type="domain" description="Large ribosomal subunit protein uL18 C-terminal eukaryotes" evidence="7">
    <location>
        <begin position="412"/>
        <end position="466"/>
    </location>
</feature>
<dbReference type="OrthoDB" id="1618453at2759"/>
<name>A0A8H7RAB0_9FUNG</name>
<dbReference type="Gene3D" id="3.30.420.100">
    <property type="match status" value="1"/>
</dbReference>
<evidence type="ECO:0008006" key="10">
    <source>
        <dbReference type="Google" id="ProtNLM"/>
    </source>
</evidence>
<reference evidence="8" key="1">
    <citation type="submission" date="2020-12" db="EMBL/GenBank/DDBJ databases">
        <title>Metabolic potential, ecology and presence of endohyphal bacteria is reflected in genomic diversity of Mucoromycotina.</title>
        <authorList>
            <person name="Muszewska A."/>
            <person name="Okrasinska A."/>
            <person name="Steczkiewicz K."/>
            <person name="Drgas O."/>
            <person name="Orlowska M."/>
            <person name="Perlinska-Lenart U."/>
            <person name="Aleksandrzak-Piekarczyk T."/>
            <person name="Szatraj K."/>
            <person name="Zielenkiewicz U."/>
            <person name="Pilsyk S."/>
            <person name="Malc E."/>
            <person name="Mieczkowski P."/>
            <person name="Kruszewska J.S."/>
            <person name="Biernat P."/>
            <person name="Pawlowska J."/>
        </authorList>
    </citation>
    <scope>NUCLEOTIDE SEQUENCE</scope>
    <source>
        <strain evidence="8">CBS 226.32</strain>
    </source>
</reference>
<evidence type="ECO:0000256" key="4">
    <source>
        <dbReference type="ARBA" id="ARBA00022980"/>
    </source>
</evidence>
<dbReference type="Gene3D" id="3.40.50.880">
    <property type="match status" value="1"/>
</dbReference>
<dbReference type="NCBIfam" id="TIGR01383">
    <property type="entry name" value="not_thiJ"/>
    <property type="match status" value="1"/>
</dbReference>
<dbReference type="InterPro" id="IPR006287">
    <property type="entry name" value="DJ-1"/>
</dbReference>
<dbReference type="InterPro" id="IPR057268">
    <property type="entry name" value="Ribosomal_L18"/>
</dbReference>
<organism evidence="8 9">
    <name type="scientific">Mucor plumbeus</name>
    <dbReference type="NCBI Taxonomy" id="97098"/>
    <lineage>
        <taxon>Eukaryota</taxon>
        <taxon>Fungi</taxon>
        <taxon>Fungi incertae sedis</taxon>
        <taxon>Mucoromycota</taxon>
        <taxon>Mucoromycotina</taxon>
        <taxon>Mucoromycetes</taxon>
        <taxon>Mucorales</taxon>
        <taxon>Mucorineae</taxon>
        <taxon>Mucoraceae</taxon>
        <taxon>Mucor</taxon>
    </lineage>
</organism>
<comment type="similarity">
    <text evidence="2">Belongs to the universal ribosomal protein uL18 family.</text>
</comment>